<evidence type="ECO:0000313" key="1">
    <source>
        <dbReference type="EMBL" id="RQM21916.1"/>
    </source>
</evidence>
<name>A0A425CY13_APHAT</name>
<proteinExistence type="predicted"/>
<dbReference type="Proteomes" id="UP000284702">
    <property type="component" value="Unassembled WGS sequence"/>
</dbReference>
<dbReference type="VEuPathDB" id="FungiDB:H257_15822"/>
<protein>
    <submittedName>
        <fullName evidence="1">Uncharacterized protein</fullName>
    </submittedName>
</protein>
<dbReference type="EMBL" id="MZMZ02003356">
    <property type="protein sequence ID" value="RQM21916.1"/>
    <property type="molecule type" value="Genomic_DNA"/>
</dbReference>
<reference evidence="1" key="1">
    <citation type="submission" date="2018-07" db="EMBL/GenBank/DDBJ databases">
        <title>Annotation of Aphanomyces astaci genome assembly.</title>
        <authorList>
            <person name="Studholme D.J."/>
        </authorList>
    </citation>
    <scope>NUCLEOTIDE SEQUENCE [LARGE SCALE GENOMIC DNA]</scope>
    <source>
        <strain evidence="1">Pc</strain>
    </source>
</reference>
<dbReference type="AlphaFoldDB" id="A0A425CY13"/>
<organism evidence="1 2">
    <name type="scientific">Aphanomyces astaci</name>
    <name type="common">Crayfish plague agent</name>
    <dbReference type="NCBI Taxonomy" id="112090"/>
    <lineage>
        <taxon>Eukaryota</taxon>
        <taxon>Sar</taxon>
        <taxon>Stramenopiles</taxon>
        <taxon>Oomycota</taxon>
        <taxon>Saprolegniomycetes</taxon>
        <taxon>Saprolegniales</taxon>
        <taxon>Verrucalvaceae</taxon>
        <taxon>Aphanomyces</taxon>
    </lineage>
</organism>
<keyword evidence="2" id="KW-1185">Reference proteome</keyword>
<sequence>MSDEAEYSVDTPSEELWNAIDELRQKRDKLMTISRAEEMGFNQRQDMYKRQVTNPAMKANAETQLRMMQQQRTFAEQNLRRNTQKIDVQIDTINRLLEEKKVR</sequence>
<gene>
    <name evidence="1" type="ORF">B5M09_009328</name>
</gene>
<feature type="non-terminal residue" evidence="1">
    <location>
        <position position="103"/>
    </location>
</feature>
<evidence type="ECO:0000313" key="2">
    <source>
        <dbReference type="Proteomes" id="UP000284702"/>
    </source>
</evidence>
<accession>A0A425CY13</accession>
<comment type="caution">
    <text evidence="1">The sequence shown here is derived from an EMBL/GenBank/DDBJ whole genome shotgun (WGS) entry which is preliminary data.</text>
</comment>